<evidence type="ECO:0000256" key="2">
    <source>
        <dbReference type="ARBA" id="ARBA00004496"/>
    </source>
</evidence>
<keyword evidence="3" id="KW-0963">Cytoplasm</keyword>
<keyword evidence="7" id="KW-1185">Reference proteome</keyword>
<proteinExistence type="predicted"/>
<dbReference type="Gene3D" id="1.10.246.200">
    <property type="entry name" value="WPP domain"/>
    <property type="match status" value="1"/>
</dbReference>
<evidence type="ECO:0000259" key="6">
    <source>
        <dbReference type="Pfam" id="PF13943"/>
    </source>
</evidence>
<feature type="chain" id="PRO_5026752648" evidence="5">
    <location>
        <begin position="19"/>
        <end position="165"/>
    </location>
</feature>
<dbReference type="KEGG" id="cmos:111454626"/>
<gene>
    <name evidence="8" type="primary">LOC111454626</name>
</gene>
<dbReference type="AlphaFoldDB" id="A0A6J1GK27"/>
<dbReference type="PANTHER" id="PTHR34362:SF1">
    <property type="entry name" value="WPP DOMAIN-CONTAINING PROTEIN 1-RELATED"/>
    <property type="match status" value="1"/>
</dbReference>
<dbReference type="PANTHER" id="PTHR34362">
    <property type="entry name" value="WPP DOMAIN-CONTAINING PROTEIN 1-RELATED"/>
    <property type="match status" value="1"/>
</dbReference>
<dbReference type="RefSeq" id="XP_022951889.1">
    <property type="nucleotide sequence ID" value="XM_023096121.1"/>
</dbReference>
<dbReference type="InterPro" id="IPR025265">
    <property type="entry name" value="WPP_dom"/>
</dbReference>
<evidence type="ECO:0000256" key="1">
    <source>
        <dbReference type="ARBA" id="ARBA00004123"/>
    </source>
</evidence>
<organism evidence="7 8">
    <name type="scientific">Cucurbita moschata</name>
    <name type="common">Winter crookneck squash</name>
    <name type="synonym">Cucurbita pepo var. moschata</name>
    <dbReference type="NCBI Taxonomy" id="3662"/>
    <lineage>
        <taxon>Eukaryota</taxon>
        <taxon>Viridiplantae</taxon>
        <taxon>Streptophyta</taxon>
        <taxon>Embryophyta</taxon>
        <taxon>Tracheophyta</taxon>
        <taxon>Spermatophyta</taxon>
        <taxon>Magnoliopsida</taxon>
        <taxon>eudicotyledons</taxon>
        <taxon>Gunneridae</taxon>
        <taxon>Pentapetalae</taxon>
        <taxon>rosids</taxon>
        <taxon>fabids</taxon>
        <taxon>Cucurbitales</taxon>
        <taxon>Cucurbitaceae</taxon>
        <taxon>Cucurbiteae</taxon>
        <taxon>Cucurbita</taxon>
    </lineage>
</organism>
<feature type="domain" description="WPP" evidence="6">
    <location>
        <begin position="66"/>
        <end position="137"/>
    </location>
</feature>
<dbReference type="Proteomes" id="UP000504609">
    <property type="component" value="Unplaced"/>
</dbReference>
<keyword evidence="5" id="KW-0732">Signal</keyword>
<evidence type="ECO:0000313" key="8">
    <source>
        <dbReference type="RefSeq" id="XP_022951889.1"/>
    </source>
</evidence>
<feature type="signal peptide" evidence="5">
    <location>
        <begin position="1"/>
        <end position="18"/>
    </location>
</feature>
<evidence type="ECO:0000313" key="7">
    <source>
        <dbReference type="Proteomes" id="UP000504609"/>
    </source>
</evidence>
<evidence type="ECO:0000256" key="5">
    <source>
        <dbReference type="SAM" id="SignalP"/>
    </source>
</evidence>
<keyword evidence="4" id="KW-0539">Nucleus</keyword>
<dbReference type="GO" id="GO:0000278">
    <property type="term" value="P:mitotic cell cycle"/>
    <property type="evidence" value="ECO:0007669"/>
    <property type="project" value="InterPro"/>
</dbReference>
<sequence>MAVALLLLLLLLSGDINGEANTNTVKLPSQATKDGNRQMKEQRRMRPFHVFMSKPIIPAKPLGTKFSIWPSTQRTRDAVISRLIETLSSPSMFSKRYGTIPADEAAFVALSIEEEAYAITNGSPATMDDGIDILQASTLSRSVRGCLRRCSKVAGRGGASVLLWI</sequence>
<dbReference type="GO" id="GO:0005634">
    <property type="term" value="C:nucleus"/>
    <property type="evidence" value="ECO:0007669"/>
    <property type="project" value="UniProtKB-SubCell"/>
</dbReference>
<dbReference type="Pfam" id="PF13943">
    <property type="entry name" value="WPP"/>
    <property type="match status" value="1"/>
</dbReference>
<accession>A0A6J1GK27</accession>
<dbReference type="GO" id="GO:0048527">
    <property type="term" value="P:lateral root development"/>
    <property type="evidence" value="ECO:0007669"/>
    <property type="project" value="InterPro"/>
</dbReference>
<comment type="subcellular location">
    <subcellularLocation>
        <location evidence="2">Cytoplasm</location>
    </subcellularLocation>
    <subcellularLocation>
        <location evidence="1">Nucleus</location>
    </subcellularLocation>
</comment>
<evidence type="ECO:0000256" key="4">
    <source>
        <dbReference type="ARBA" id="ARBA00023242"/>
    </source>
</evidence>
<dbReference type="GeneID" id="111454626"/>
<reference evidence="8" key="1">
    <citation type="submission" date="2025-08" db="UniProtKB">
        <authorList>
            <consortium name="RefSeq"/>
        </authorList>
    </citation>
    <scope>IDENTIFICATION</scope>
    <source>
        <tissue evidence="8">Young leaves</tissue>
    </source>
</reference>
<dbReference type="InterPro" id="IPR044692">
    <property type="entry name" value="WPP1/2/3"/>
</dbReference>
<protein>
    <submittedName>
        <fullName evidence="8">MFP1 attachment factor 1-like</fullName>
    </submittedName>
</protein>
<dbReference type="InterPro" id="IPR038214">
    <property type="entry name" value="WPP_sf"/>
</dbReference>
<evidence type="ECO:0000256" key="3">
    <source>
        <dbReference type="ARBA" id="ARBA00022490"/>
    </source>
</evidence>
<dbReference type="GO" id="GO:0005737">
    <property type="term" value="C:cytoplasm"/>
    <property type="evidence" value="ECO:0007669"/>
    <property type="project" value="UniProtKB-SubCell"/>
</dbReference>
<name>A0A6J1GK27_CUCMO</name>